<dbReference type="EMBL" id="SLWS01000002">
    <property type="protein sequence ID" value="TCO62002.1"/>
    <property type="molecule type" value="Genomic_DNA"/>
</dbReference>
<evidence type="ECO:0000313" key="2">
    <source>
        <dbReference type="Proteomes" id="UP000295680"/>
    </source>
</evidence>
<reference evidence="1 2" key="1">
    <citation type="submission" date="2019-03" db="EMBL/GenBank/DDBJ databases">
        <title>Genomic Encyclopedia of Type Strains, Phase IV (KMG-IV): sequencing the most valuable type-strain genomes for metagenomic binning, comparative biology and taxonomic classification.</title>
        <authorList>
            <person name="Goeker M."/>
        </authorList>
    </citation>
    <scope>NUCLEOTIDE SEQUENCE [LARGE SCALE GENOMIC DNA]</scope>
    <source>
        <strain evidence="1 2">DSM 45934</strain>
    </source>
</reference>
<comment type="caution">
    <text evidence="1">The sequence shown here is derived from an EMBL/GenBank/DDBJ whole genome shotgun (WGS) entry which is preliminary data.</text>
</comment>
<dbReference type="InterPro" id="IPR018763">
    <property type="entry name" value="DUF2334"/>
</dbReference>
<dbReference type="AlphaFoldDB" id="A0A4R2JST5"/>
<name>A0A4R2JST5_9PSEU</name>
<sequence length="134" mass="14598">MSAADYTVSQQEFGVRYDRGLYFGGWCPNGACGTGTADLAKMSRQYFPYLIRDIYGSVAVPESLGDIEPMPFNTNPARLPADILANVKGLTVIRDGVQSFFYHPYLGRSYLRDVVIGIKALGYQFVPAATVAAG</sequence>
<evidence type="ECO:0000313" key="1">
    <source>
        <dbReference type="EMBL" id="TCO62002.1"/>
    </source>
</evidence>
<keyword evidence="2" id="KW-1185">Reference proteome</keyword>
<accession>A0A4R2JST5</accession>
<proteinExistence type="predicted"/>
<protein>
    <submittedName>
        <fullName evidence="1">Uncharacterized protein DUF2334</fullName>
    </submittedName>
</protein>
<dbReference type="Pfam" id="PF10096">
    <property type="entry name" value="DUF2334"/>
    <property type="match status" value="1"/>
</dbReference>
<organism evidence="1 2">
    <name type="scientific">Actinocrispum wychmicini</name>
    <dbReference type="NCBI Taxonomy" id="1213861"/>
    <lineage>
        <taxon>Bacteria</taxon>
        <taxon>Bacillati</taxon>
        <taxon>Actinomycetota</taxon>
        <taxon>Actinomycetes</taxon>
        <taxon>Pseudonocardiales</taxon>
        <taxon>Pseudonocardiaceae</taxon>
        <taxon>Actinocrispum</taxon>
    </lineage>
</organism>
<dbReference type="Proteomes" id="UP000295680">
    <property type="component" value="Unassembled WGS sequence"/>
</dbReference>
<gene>
    <name evidence="1" type="ORF">EV192_102139</name>
</gene>